<feature type="region of interest" description="Disordered" evidence="1">
    <location>
        <begin position="688"/>
        <end position="708"/>
    </location>
</feature>
<feature type="region of interest" description="Disordered" evidence="1">
    <location>
        <begin position="1"/>
        <end position="21"/>
    </location>
</feature>
<proteinExistence type="predicted"/>
<dbReference type="AlphaFoldDB" id="A0A816KYX2"/>
<feature type="compositionally biased region" description="Low complexity" evidence="1">
    <location>
        <begin position="193"/>
        <end position="243"/>
    </location>
</feature>
<feature type="compositionally biased region" description="Polar residues" evidence="1">
    <location>
        <begin position="254"/>
        <end position="276"/>
    </location>
</feature>
<feature type="compositionally biased region" description="Low complexity" evidence="1">
    <location>
        <begin position="314"/>
        <end position="332"/>
    </location>
</feature>
<evidence type="ECO:0000256" key="1">
    <source>
        <dbReference type="SAM" id="MobiDB-lite"/>
    </source>
</evidence>
<feature type="compositionally biased region" description="Basic residues" evidence="1">
    <location>
        <begin position="1099"/>
        <end position="1111"/>
    </location>
</feature>
<feature type="compositionally biased region" description="Basic and acidic residues" evidence="1">
    <location>
        <begin position="1112"/>
        <end position="1121"/>
    </location>
</feature>
<dbReference type="EMBL" id="HG994369">
    <property type="protein sequence ID" value="CAF1928455.1"/>
    <property type="molecule type" value="Genomic_DNA"/>
</dbReference>
<gene>
    <name evidence="2" type="ORF">DARMORV10_C05P26490.1</name>
</gene>
<feature type="compositionally biased region" description="Polar residues" evidence="1">
    <location>
        <begin position="689"/>
        <end position="704"/>
    </location>
</feature>
<protein>
    <submittedName>
        <fullName evidence="2">(rape) hypothetical protein</fullName>
    </submittedName>
</protein>
<feature type="compositionally biased region" description="Basic and acidic residues" evidence="1">
    <location>
        <begin position="938"/>
        <end position="948"/>
    </location>
</feature>
<name>A0A816KYX2_BRANA</name>
<feature type="region of interest" description="Disordered" evidence="1">
    <location>
        <begin position="769"/>
        <end position="798"/>
    </location>
</feature>
<dbReference type="PANTHER" id="PTHR31949:SF28">
    <property type="entry name" value="BNAA09G27720D PROTEIN"/>
    <property type="match status" value="1"/>
</dbReference>
<organism evidence="2">
    <name type="scientific">Brassica napus</name>
    <name type="common">Rape</name>
    <dbReference type="NCBI Taxonomy" id="3708"/>
    <lineage>
        <taxon>Eukaryota</taxon>
        <taxon>Viridiplantae</taxon>
        <taxon>Streptophyta</taxon>
        <taxon>Embryophyta</taxon>
        <taxon>Tracheophyta</taxon>
        <taxon>Spermatophyta</taxon>
        <taxon>Magnoliopsida</taxon>
        <taxon>eudicotyledons</taxon>
        <taxon>Gunneridae</taxon>
        <taxon>Pentapetalae</taxon>
        <taxon>rosids</taxon>
        <taxon>malvids</taxon>
        <taxon>Brassicales</taxon>
        <taxon>Brassicaceae</taxon>
        <taxon>Brassiceae</taxon>
        <taxon>Brassica</taxon>
    </lineage>
</organism>
<reference evidence="2" key="1">
    <citation type="submission" date="2021-01" db="EMBL/GenBank/DDBJ databases">
        <authorList>
            <consortium name="Genoscope - CEA"/>
            <person name="William W."/>
        </authorList>
    </citation>
    <scope>NUCLEOTIDE SEQUENCE</scope>
</reference>
<feature type="compositionally biased region" description="Pro residues" evidence="1">
    <location>
        <begin position="1141"/>
        <end position="1156"/>
    </location>
</feature>
<feature type="compositionally biased region" description="Polar residues" evidence="1">
    <location>
        <begin position="172"/>
        <end position="192"/>
    </location>
</feature>
<feature type="region of interest" description="Disordered" evidence="1">
    <location>
        <begin position="131"/>
        <end position="399"/>
    </location>
</feature>
<evidence type="ECO:0000313" key="2">
    <source>
        <dbReference type="EMBL" id="CAF1928455.1"/>
    </source>
</evidence>
<feature type="region of interest" description="Disordered" evidence="1">
    <location>
        <begin position="1084"/>
        <end position="1166"/>
    </location>
</feature>
<dbReference type="Proteomes" id="UP001295469">
    <property type="component" value="Chromosome C05"/>
</dbReference>
<sequence length="1166" mass="126567">MPPSPALRCSPGRGLPGNKHRRGHSIEYGILFRDKDEDLTLFNELQDKERDDFLLHSSDDLEDVFCKLIKIVSVISLNILLPSNFWAFYLLATKLKHFSEFNIPVQGESSRLLTAEGDKNDYDWLLTPPDTPLFPSLDDEPPAASVGRIGRPQSQISLSRSSTMEKRRRSSRGSASPNRLSTSPCGDNMQQTRGRPSSARHPSPASGPRSVTPPVRRISPSPGKPSRSSTPTSRRMSTGSTTTIASPALRGTSPVRTSSRGNSASPKVKVWQSNIPGFSLDAPPNLRTSLGDRPASYVRGSSPASRNGRDAAASTRSRQSVSPSASRSVSSSHSHERDRLSSHSKGSVASSGDADLQSLQSIPVRSSEPAVSKRASLSPNSRNSRSSKLQSPGSAPRRPFESALRQMDHPKSHHSMFRPLASSLPSTGIYSGKGSSSYHHLMLRHSSPTVGSHSSSSQVTGFVPDTKGSDPIPVVQSELENLDHPDKHGQVNAFGMVDLLNEGSRHESYISDQLGDLDQSQAVECESSVNEEASHHVSDVENTSTLGSHHLRNDSLEEVGLETMEVCVRCGSHYRVTEETRSEINICPDCREEHNFVETDPSGTTRALDGNFLKQPHDIFDEKESFVDTSPAIDVLESLPDAMVEAEILKTGENIGQCGDSYEQEHNNLRESPLSRALVVETLDHQDEFQSSTSLSHTGTTDTQLSEKHHDLKIGASEVRGVPLLIKRSVSMKSPITKANNSSGLTRSYEGFSYLRDISISLRSSTETTSASSSWDYGSSIRKGSHVRHQSGSTLDMETHRYDTNSKSLSSMSSSSGVSSHTCKALNVMPADSFEVSASQTPDETHQESHPELQETNVMNADFGEDDGGSIGLSTKVVGALAEHKLVITDNEFCEEGDGDGDDIANNVIKIEIGESPAHVRSTSEIGALPVTDDQSELQEKDGNESPRHCSSTMTAAEIEFESCALETHGLGVHDEILESEECYLNAVDDCSEKSMGHASVDHHNSLAPVNKFLDESTVIVECPGGKETKSLTLEEATDTILFCSSIVHDLVYEAATIAMDKTKNVPVEQELLHPTVTVLGKSNANRFSSYGRGGGTKEKKKQSSKARRKLQRETEEKTEVDIENDENASEAAAMMSNVGVPPPPSKGESLKPPPKLENKCNCSIM</sequence>
<feature type="compositionally biased region" description="Polar residues" evidence="1">
    <location>
        <begin position="152"/>
        <end position="162"/>
    </location>
</feature>
<feature type="region of interest" description="Disordered" evidence="1">
    <location>
        <begin position="531"/>
        <end position="551"/>
    </location>
</feature>
<dbReference type="PANTHER" id="PTHR31949">
    <property type="entry name" value="GASTRIC MUCIN-LIKE PROTEIN"/>
    <property type="match status" value="1"/>
</dbReference>
<feature type="region of interest" description="Disordered" evidence="1">
    <location>
        <begin position="919"/>
        <end position="949"/>
    </location>
</feature>
<accession>A0A816KYX2</accession>
<feature type="compositionally biased region" description="Low complexity" evidence="1">
    <location>
        <begin position="376"/>
        <end position="387"/>
    </location>
</feature>